<reference evidence="1 2" key="1">
    <citation type="journal article" date="2014" name="Genome Biol. Evol.">
        <title>The secreted proteins of Achlya hypogyna and Thraustotheca clavata identify the ancestral oomycete secretome and reveal gene acquisitions by horizontal gene transfer.</title>
        <authorList>
            <person name="Misner I."/>
            <person name="Blouin N."/>
            <person name="Leonard G."/>
            <person name="Richards T.A."/>
            <person name="Lane C.E."/>
        </authorList>
    </citation>
    <scope>NUCLEOTIDE SEQUENCE [LARGE SCALE GENOMIC DNA]</scope>
    <source>
        <strain evidence="1 2">ATCC 48635</strain>
    </source>
</reference>
<organism evidence="1 2">
    <name type="scientific">Achlya hypogyna</name>
    <name type="common">Oomycete</name>
    <name type="synonym">Protoachlya hypogyna</name>
    <dbReference type="NCBI Taxonomy" id="1202772"/>
    <lineage>
        <taxon>Eukaryota</taxon>
        <taxon>Sar</taxon>
        <taxon>Stramenopiles</taxon>
        <taxon>Oomycota</taxon>
        <taxon>Saprolegniomycetes</taxon>
        <taxon>Saprolegniales</taxon>
        <taxon>Achlyaceae</taxon>
        <taxon>Achlya</taxon>
    </lineage>
</organism>
<keyword evidence="2" id="KW-1185">Reference proteome</keyword>
<comment type="caution">
    <text evidence="1">The sequence shown here is derived from an EMBL/GenBank/DDBJ whole genome shotgun (WGS) entry which is preliminary data.</text>
</comment>
<accession>A0A1V9YJ43</accession>
<sequence>MPVWLTTHPLLLSEDQQCLSRLANNPAMRRWCLHGASNGLWCLADVAPGGAPWPPRSVFLSRMSVGNPEARVELDATGTLQLAPVYRSGMVYNHLQRLHERVVANASATSPAEPTSPPTLHAYWARVKDQLRPFEEWPKAMVVALARHAPVLNVEHPMTTATRATPDAISTYVRMVRQVLRQLPPVQADVWQRLLYRMLPVNCRFAYLQVTRPDAICCAYKCGAVETDLHAFTTCPKIHPIWAFHARAWRVYGVDFAWTRVTTRLDTFTVNDRGVPDKQAIQVLWHLLTAAVIHLIWTHHNKVQYEDHGELPTTAWEELTYLAWMASVRRWLRLQPIDCPVRRSAMRVANVLRWQTSYLPLRAKYPHVLQLQPTSRAG</sequence>
<dbReference type="Proteomes" id="UP000243579">
    <property type="component" value="Unassembled WGS sequence"/>
</dbReference>
<evidence type="ECO:0008006" key="3">
    <source>
        <dbReference type="Google" id="ProtNLM"/>
    </source>
</evidence>
<dbReference type="AlphaFoldDB" id="A0A1V9YJ43"/>
<protein>
    <recommendedName>
        <fullName evidence="3">Reverse transcriptase zinc-binding domain-containing protein</fullName>
    </recommendedName>
</protein>
<evidence type="ECO:0000313" key="1">
    <source>
        <dbReference type="EMBL" id="OQR85735.1"/>
    </source>
</evidence>
<proteinExistence type="predicted"/>
<name>A0A1V9YJ43_ACHHY</name>
<dbReference type="EMBL" id="JNBR01001605">
    <property type="protein sequence ID" value="OQR85735.1"/>
    <property type="molecule type" value="Genomic_DNA"/>
</dbReference>
<gene>
    <name evidence="1" type="ORF">ACHHYP_11468</name>
</gene>
<dbReference type="OrthoDB" id="78757at2759"/>
<evidence type="ECO:0000313" key="2">
    <source>
        <dbReference type="Proteomes" id="UP000243579"/>
    </source>
</evidence>
<dbReference type="STRING" id="1202772.A0A1V9YJ43"/>